<dbReference type="GO" id="GO:0030435">
    <property type="term" value="P:sporulation resulting in formation of a cellular spore"/>
    <property type="evidence" value="ECO:0007669"/>
    <property type="project" value="UniProtKB-KW"/>
</dbReference>
<evidence type="ECO:0000313" key="7">
    <source>
        <dbReference type="EMBL" id="KUO21520.1"/>
    </source>
</evidence>
<dbReference type="OrthoDB" id="4186410at2"/>
<keyword evidence="3" id="KW-0132">Cell division</keyword>
<keyword evidence="6" id="KW-0131">Cell cycle</keyword>
<dbReference type="GO" id="GO:0030428">
    <property type="term" value="C:cell septum"/>
    <property type="evidence" value="ECO:0007669"/>
    <property type="project" value="UniProtKB-SubCell"/>
</dbReference>
<evidence type="ECO:0000256" key="6">
    <source>
        <dbReference type="ARBA" id="ARBA00023306"/>
    </source>
</evidence>
<evidence type="ECO:0000256" key="5">
    <source>
        <dbReference type="ARBA" id="ARBA00023210"/>
    </source>
</evidence>
<dbReference type="InterPro" id="IPR038658">
    <property type="entry name" value="SsgB_sf"/>
</dbReference>
<comment type="subcellular location">
    <subcellularLocation>
        <location evidence="1">Cell septum</location>
    </subcellularLocation>
</comment>
<dbReference type="GO" id="GO:0000917">
    <property type="term" value="P:division septum assembly"/>
    <property type="evidence" value="ECO:0007669"/>
    <property type="project" value="UniProtKB-KW"/>
</dbReference>
<dbReference type="RefSeq" id="WP_159054517.1">
    <property type="nucleotide sequence ID" value="NZ_KQ949078.1"/>
</dbReference>
<dbReference type="EMBL" id="LMXB01000024">
    <property type="protein sequence ID" value="KUO21520.1"/>
    <property type="molecule type" value="Genomic_DNA"/>
</dbReference>
<accession>A0A101V2V9</accession>
<dbReference type="Gene3D" id="2.30.31.20">
    <property type="entry name" value="Sporulation-specific cell division protein SsgB"/>
    <property type="match status" value="1"/>
</dbReference>
<reference evidence="7 8" key="1">
    <citation type="submission" date="2015-10" db="EMBL/GenBank/DDBJ databases">
        <title>Draft genome sequence of Streptomyces sp. RV15, isolated from a marine sponge.</title>
        <authorList>
            <person name="Ruckert C."/>
            <person name="Abdelmohsen U.R."/>
            <person name="Winkler A."/>
            <person name="Hentschel U."/>
            <person name="Kalinowski J."/>
            <person name="Kampfer P."/>
            <person name="Glaeser S."/>
        </authorList>
    </citation>
    <scope>NUCLEOTIDE SEQUENCE [LARGE SCALE GENOMIC DNA]</scope>
    <source>
        <strain evidence="7 8">RV15</strain>
    </source>
</reference>
<sequence length="151" mass="16862">MPDKGPEISADRPTVGHFSSLPMHIHRILWSSIRVPMRAVFHYAPADPLSVSVRLRPAEGPVVTWVVSRDLLYEGTQGPTGTGDIRLWPSMTHTRPVLNMRLESRGTTALFELDLPKLEAWLLSTFDLVPPGTELDGTDWDLWLERLLGGA</sequence>
<evidence type="ECO:0000313" key="8">
    <source>
        <dbReference type="Proteomes" id="UP000053260"/>
    </source>
</evidence>
<evidence type="ECO:0000256" key="1">
    <source>
        <dbReference type="ARBA" id="ARBA00004431"/>
    </source>
</evidence>
<dbReference type="Proteomes" id="UP000053260">
    <property type="component" value="Unassembled WGS sequence"/>
</dbReference>
<comment type="caution">
    <text evidence="7">The sequence shown here is derived from an EMBL/GenBank/DDBJ whole genome shotgun (WGS) entry which is preliminary data.</text>
</comment>
<dbReference type="STRING" id="909626.AQJ91_09400"/>
<organism evidence="7 8">
    <name type="scientific">Streptomyces dysideae</name>
    <dbReference type="NCBI Taxonomy" id="909626"/>
    <lineage>
        <taxon>Bacteria</taxon>
        <taxon>Bacillati</taxon>
        <taxon>Actinomycetota</taxon>
        <taxon>Actinomycetes</taxon>
        <taxon>Kitasatosporales</taxon>
        <taxon>Streptomycetaceae</taxon>
        <taxon>Streptomyces</taxon>
    </lineage>
</organism>
<comment type="similarity">
    <text evidence="2">Belongs to the SsgA family.</text>
</comment>
<gene>
    <name evidence="7" type="ORF">AQJ91_09400</name>
</gene>
<keyword evidence="5" id="KW-0717">Septation</keyword>
<evidence type="ECO:0008006" key="9">
    <source>
        <dbReference type="Google" id="ProtNLM"/>
    </source>
</evidence>
<dbReference type="Pfam" id="PF04686">
    <property type="entry name" value="SsgA"/>
    <property type="match status" value="1"/>
</dbReference>
<dbReference type="AlphaFoldDB" id="A0A101V2V9"/>
<evidence type="ECO:0000256" key="3">
    <source>
        <dbReference type="ARBA" id="ARBA00022618"/>
    </source>
</evidence>
<keyword evidence="8" id="KW-1185">Reference proteome</keyword>
<name>A0A101V2V9_9ACTN</name>
<proteinExistence type="inferred from homology"/>
<keyword evidence="4" id="KW-0749">Sporulation</keyword>
<evidence type="ECO:0000256" key="4">
    <source>
        <dbReference type="ARBA" id="ARBA00022969"/>
    </source>
</evidence>
<protein>
    <recommendedName>
        <fullName evidence="9">Sporulation protein SsgA</fullName>
    </recommendedName>
</protein>
<dbReference type="InterPro" id="IPR006776">
    <property type="entry name" value="SsgB"/>
</dbReference>
<evidence type="ECO:0000256" key="2">
    <source>
        <dbReference type="ARBA" id="ARBA00009323"/>
    </source>
</evidence>